<dbReference type="Proteomes" id="UP001497516">
    <property type="component" value="Chromosome 2"/>
</dbReference>
<feature type="domain" description="Retroviral polymerase SH3-like" evidence="2">
    <location>
        <begin position="72"/>
        <end position="134"/>
    </location>
</feature>
<proteinExistence type="predicted"/>
<organism evidence="3 4">
    <name type="scientific">Linum trigynum</name>
    <dbReference type="NCBI Taxonomy" id="586398"/>
    <lineage>
        <taxon>Eukaryota</taxon>
        <taxon>Viridiplantae</taxon>
        <taxon>Streptophyta</taxon>
        <taxon>Embryophyta</taxon>
        <taxon>Tracheophyta</taxon>
        <taxon>Spermatophyta</taxon>
        <taxon>Magnoliopsida</taxon>
        <taxon>eudicotyledons</taxon>
        <taxon>Gunneridae</taxon>
        <taxon>Pentapetalae</taxon>
        <taxon>rosids</taxon>
        <taxon>fabids</taxon>
        <taxon>Malpighiales</taxon>
        <taxon>Linaceae</taxon>
        <taxon>Linum</taxon>
    </lineage>
</organism>
<protein>
    <recommendedName>
        <fullName evidence="2">Retroviral polymerase SH3-like domain-containing protein</fullName>
    </recommendedName>
</protein>
<name>A0AAV2DCK5_9ROSI</name>
<reference evidence="3 4" key="1">
    <citation type="submission" date="2024-04" db="EMBL/GenBank/DDBJ databases">
        <authorList>
            <person name="Fracassetti M."/>
        </authorList>
    </citation>
    <scope>NUCLEOTIDE SEQUENCE [LARGE SCALE GENOMIC DNA]</scope>
</reference>
<feature type="region of interest" description="Disordered" evidence="1">
    <location>
        <begin position="146"/>
        <end position="170"/>
    </location>
</feature>
<dbReference type="InterPro" id="IPR039537">
    <property type="entry name" value="Retrotran_Ty1/copia-like"/>
</dbReference>
<accession>A0AAV2DCK5</accession>
<dbReference type="InterPro" id="IPR057670">
    <property type="entry name" value="SH3_retrovirus"/>
</dbReference>
<dbReference type="Pfam" id="PF25597">
    <property type="entry name" value="SH3_retrovirus"/>
    <property type="match status" value="1"/>
</dbReference>
<dbReference type="EMBL" id="OZ034815">
    <property type="protein sequence ID" value="CAL1370542.1"/>
    <property type="molecule type" value="Genomic_DNA"/>
</dbReference>
<dbReference type="PANTHER" id="PTHR42648:SF18">
    <property type="entry name" value="RETROTRANSPOSON, UNCLASSIFIED-LIKE PROTEIN"/>
    <property type="match status" value="1"/>
</dbReference>
<evidence type="ECO:0000313" key="4">
    <source>
        <dbReference type="Proteomes" id="UP001497516"/>
    </source>
</evidence>
<evidence type="ECO:0000256" key="1">
    <source>
        <dbReference type="SAM" id="MobiDB-lite"/>
    </source>
</evidence>
<dbReference type="PANTHER" id="PTHR42648">
    <property type="entry name" value="TRANSPOSASE, PUTATIVE-RELATED"/>
    <property type="match status" value="1"/>
</dbReference>
<sequence length="170" mass="19995">MAWQNGKIARLWRWREVCSKLKKLPNNLWAEAVNRKIYIFNRSPTKAVPNKTLIHAWHHRRPQVDHLKVFGCIAYAHISTPNRDKFDQKGEKLIFTSYSDESKGYRLYNPVKNEVVVSRDAIFYEMAEWNWENPISQSPPIYEILEDSATPDDPQQRPRSSCKSGKKFCT</sequence>
<evidence type="ECO:0000313" key="3">
    <source>
        <dbReference type="EMBL" id="CAL1370542.1"/>
    </source>
</evidence>
<keyword evidence="4" id="KW-1185">Reference proteome</keyword>
<dbReference type="AlphaFoldDB" id="A0AAV2DCK5"/>
<gene>
    <name evidence="3" type="ORF">LTRI10_LOCUS12662</name>
</gene>
<evidence type="ECO:0000259" key="2">
    <source>
        <dbReference type="Pfam" id="PF25597"/>
    </source>
</evidence>